<dbReference type="GO" id="GO:0017183">
    <property type="term" value="P:protein histidyl modification to diphthamide"/>
    <property type="evidence" value="ECO:0007669"/>
    <property type="project" value="TreeGrafter"/>
</dbReference>
<sequence length="228" mass="25746">MNFAALFSGGKDSTFAISELVRQGHNLTCLIVMQPANDESMLFHYPCTKILRKITKVFDVPVVQLQCSSPDKDSEYEQLQRAIAIASSSYPITAISNGCISSKFQYDIIHKICREINLTVLSPIWQIESDFYFNQLLDQGFEIIITRVAASGLDKSWLGKTIDRSNYLKLKKLSEKFGFNLTFEGGEAETLVLNSPIYKKKVVVKQSTVEWDGLRGIFEIAEVDLIEK</sequence>
<dbReference type="Gene3D" id="3.40.50.620">
    <property type="entry name" value="HUPs"/>
    <property type="match status" value="1"/>
</dbReference>
<name>A0A484IHE9_9ARCH</name>
<dbReference type="NCBIfam" id="TIGR03679">
    <property type="entry name" value="arCOG00187"/>
    <property type="match status" value="1"/>
</dbReference>
<evidence type="ECO:0000313" key="2">
    <source>
        <dbReference type="EMBL" id="VFJ15442.1"/>
    </source>
</evidence>
<evidence type="ECO:0000313" key="3">
    <source>
        <dbReference type="Proteomes" id="UP000294299"/>
    </source>
</evidence>
<dbReference type="Gene3D" id="3.90.1490.10">
    <property type="entry name" value="putative n-type atp pyrophosphatase, domain 2"/>
    <property type="match status" value="1"/>
</dbReference>
<organism evidence="2 3">
    <name type="scientific">Candidatus Nitrosocosmicus franklandianus</name>
    <dbReference type="NCBI Taxonomy" id="1798806"/>
    <lineage>
        <taxon>Archaea</taxon>
        <taxon>Nitrososphaerota</taxon>
        <taxon>Nitrososphaeria</taxon>
        <taxon>Nitrososphaerales</taxon>
        <taxon>Nitrososphaeraceae</taxon>
        <taxon>Candidatus Nitrosocosmicus</taxon>
    </lineage>
</organism>
<dbReference type="CDD" id="cd01994">
    <property type="entry name" value="AANH_PF0828-like"/>
    <property type="match status" value="1"/>
</dbReference>
<dbReference type="PANTHER" id="PTHR12196:SF2">
    <property type="entry name" value="DIPHTHINE--AMMONIA LIGASE"/>
    <property type="match status" value="1"/>
</dbReference>
<dbReference type="KEGG" id="nfn:NFRAN_3124"/>
<dbReference type="EMBL" id="LR216287">
    <property type="protein sequence ID" value="VFJ15442.1"/>
    <property type="molecule type" value="Genomic_DNA"/>
</dbReference>
<dbReference type="OrthoDB" id="372052at2157"/>
<dbReference type="InterPro" id="IPR002761">
    <property type="entry name" value="Diphthami_syn_dom"/>
</dbReference>
<dbReference type="RefSeq" id="WP_134485397.1">
    <property type="nucleotide sequence ID" value="NZ_LR216287.1"/>
</dbReference>
<proteinExistence type="predicted"/>
<dbReference type="AlphaFoldDB" id="A0A484IHE9"/>
<dbReference type="InterPro" id="IPR030662">
    <property type="entry name" value="DPH6/MJ0570"/>
</dbReference>
<dbReference type="Proteomes" id="UP000294299">
    <property type="component" value="Chromosome NFRAN"/>
</dbReference>
<gene>
    <name evidence="2" type="ORF">NFRAN_3124</name>
</gene>
<dbReference type="Pfam" id="PF01902">
    <property type="entry name" value="Diphthami_syn_2"/>
    <property type="match status" value="1"/>
</dbReference>
<dbReference type="InterPro" id="IPR022427">
    <property type="entry name" value="MJ0570_ATP-bd"/>
</dbReference>
<feature type="domain" description="Diphthamide synthase" evidence="1">
    <location>
        <begin position="1"/>
        <end position="222"/>
    </location>
</feature>
<dbReference type="GeneID" id="39422217"/>
<dbReference type="GO" id="GO:0005524">
    <property type="term" value="F:ATP binding"/>
    <property type="evidence" value="ECO:0007669"/>
    <property type="project" value="UniProtKB-KW"/>
</dbReference>
<keyword evidence="2" id="KW-0067">ATP-binding</keyword>
<accession>A0A484IHE9</accession>
<keyword evidence="2" id="KW-0547">Nucleotide-binding</keyword>
<dbReference type="InterPro" id="IPR014729">
    <property type="entry name" value="Rossmann-like_a/b/a_fold"/>
</dbReference>
<dbReference type="PIRSF" id="PIRSF039123">
    <property type="entry name" value="Diphthamide_synthase"/>
    <property type="match status" value="1"/>
</dbReference>
<reference evidence="2 3" key="1">
    <citation type="submission" date="2019-02" db="EMBL/GenBank/DDBJ databases">
        <authorList>
            <person name="Lehtovirta-Morley E L."/>
        </authorList>
    </citation>
    <scope>NUCLEOTIDE SEQUENCE [LARGE SCALE GENOMIC DNA]</scope>
    <source>
        <strain evidence="2">NFRAN1</strain>
    </source>
</reference>
<dbReference type="NCBIfam" id="TIGR00290">
    <property type="entry name" value="MJ0570_dom"/>
    <property type="match status" value="1"/>
</dbReference>
<keyword evidence="3" id="KW-1185">Reference proteome</keyword>
<dbReference type="PANTHER" id="PTHR12196">
    <property type="entry name" value="DOMAIN OF UNKNOWN FUNCTION 71 DUF71 -CONTAINING PROTEIN"/>
    <property type="match status" value="1"/>
</dbReference>
<protein>
    <submittedName>
        <fullName evidence="2">ATP-binding region</fullName>
    </submittedName>
</protein>
<evidence type="ECO:0000259" key="1">
    <source>
        <dbReference type="Pfam" id="PF01902"/>
    </source>
</evidence>
<dbReference type="SUPFAM" id="SSF52402">
    <property type="entry name" value="Adenine nucleotide alpha hydrolases-like"/>
    <property type="match status" value="1"/>
</dbReference>
<dbReference type="GO" id="GO:0017178">
    <property type="term" value="F:diphthine-ammonia ligase activity"/>
    <property type="evidence" value="ECO:0007669"/>
    <property type="project" value="TreeGrafter"/>
</dbReference>